<name>A0A821IZ06_9BILA</name>
<evidence type="ECO:0000313" key="1">
    <source>
        <dbReference type="EMBL" id="CAF4709651.1"/>
    </source>
</evidence>
<keyword evidence="2" id="KW-1185">Reference proteome</keyword>
<dbReference type="EMBL" id="CAJOBG010102667">
    <property type="protein sequence ID" value="CAF4709651.1"/>
    <property type="molecule type" value="Genomic_DNA"/>
</dbReference>
<accession>A0A821IZ06</accession>
<gene>
    <name evidence="1" type="ORF">OVN521_LOCUS48691</name>
</gene>
<dbReference type="AlphaFoldDB" id="A0A821IZ06"/>
<organism evidence="1 2">
    <name type="scientific">Rotaria magnacalcarata</name>
    <dbReference type="NCBI Taxonomy" id="392030"/>
    <lineage>
        <taxon>Eukaryota</taxon>
        <taxon>Metazoa</taxon>
        <taxon>Spiralia</taxon>
        <taxon>Gnathifera</taxon>
        <taxon>Rotifera</taxon>
        <taxon>Eurotatoria</taxon>
        <taxon>Bdelloidea</taxon>
        <taxon>Philodinida</taxon>
        <taxon>Philodinidae</taxon>
        <taxon>Rotaria</taxon>
    </lineage>
</organism>
<dbReference type="Proteomes" id="UP000663866">
    <property type="component" value="Unassembled WGS sequence"/>
</dbReference>
<protein>
    <submittedName>
        <fullName evidence="1">Uncharacterized protein</fullName>
    </submittedName>
</protein>
<proteinExistence type="predicted"/>
<evidence type="ECO:0000313" key="2">
    <source>
        <dbReference type="Proteomes" id="UP000663866"/>
    </source>
</evidence>
<comment type="caution">
    <text evidence="1">The sequence shown here is derived from an EMBL/GenBank/DDBJ whole genome shotgun (WGS) entry which is preliminary data.</text>
</comment>
<feature type="non-terminal residue" evidence="1">
    <location>
        <position position="66"/>
    </location>
</feature>
<feature type="non-terminal residue" evidence="1">
    <location>
        <position position="1"/>
    </location>
</feature>
<sequence length="66" mass="7941">DIHHAILTDQFISSHGIYRINRAWLWEWLVSAGRSSLLEQQDKLIRHGLTMYQSRFRHIKAREIIK</sequence>
<reference evidence="1" key="1">
    <citation type="submission" date="2021-02" db="EMBL/GenBank/DDBJ databases">
        <authorList>
            <person name="Nowell W R."/>
        </authorList>
    </citation>
    <scope>NUCLEOTIDE SEQUENCE</scope>
</reference>